<accession>A0A934VBT3</accession>
<dbReference type="CDD" id="cd06262">
    <property type="entry name" value="metallo-hydrolase-like_MBL-fold"/>
    <property type="match status" value="1"/>
</dbReference>
<keyword evidence="2" id="KW-0479">Metal-binding</keyword>
<evidence type="ECO:0000256" key="2">
    <source>
        <dbReference type="ARBA" id="ARBA00022723"/>
    </source>
</evidence>
<dbReference type="GO" id="GO:0046872">
    <property type="term" value="F:metal ion binding"/>
    <property type="evidence" value="ECO:0007669"/>
    <property type="project" value="UniProtKB-KW"/>
</dbReference>
<dbReference type="Proteomes" id="UP000600139">
    <property type="component" value="Unassembled WGS sequence"/>
</dbReference>
<dbReference type="Pfam" id="PF00753">
    <property type="entry name" value="Lactamase_B"/>
    <property type="match status" value="1"/>
</dbReference>
<dbReference type="SUPFAM" id="SSF56281">
    <property type="entry name" value="Metallo-hydrolase/oxidoreductase"/>
    <property type="match status" value="1"/>
</dbReference>
<evidence type="ECO:0000313" key="6">
    <source>
        <dbReference type="EMBL" id="MBK1817613.1"/>
    </source>
</evidence>
<keyword evidence="3" id="KW-0378">Hydrolase</keyword>
<dbReference type="EMBL" id="JAENIK010000012">
    <property type="protein sequence ID" value="MBK1817613.1"/>
    <property type="molecule type" value="Genomic_DNA"/>
</dbReference>
<dbReference type="SMART" id="SM00849">
    <property type="entry name" value="Lactamase_B"/>
    <property type="match status" value="1"/>
</dbReference>
<sequence length="202" mass="21893">MKITCYTGGFVQTNGYLIETPDGNLLIDAPEGITEWISARGVRVDGVLLTHQHYDHVTDAAALKTLGLKLHAFAGYSQDLTLESAARGWGLPISVVPYEIDEIFDMEKVLEIAGLEIELAHVPGHSTDSVTLYLKDHGVLFSGDTLFAGSVGRTDLPGGSTRQLMTGIAKHLMTLPPETRVWPGHGPGTTIAREKVENPYLE</sequence>
<evidence type="ECO:0000313" key="7">
    <source>
        <dbReference type="Proteomes" id="UP000600139"/>
    </source>
</evidence>
<comment type="cofactor">
    <cofactor evidence="1">
        <name>Zn(2+)</name>
        <dbReference type="ChEBI" id="CHEBI:29105"/>
    </cofactor>
</comment>
<comment type="caution">
    <text evidence="6">The sequence shown here is derived from an EMBL/GenBank/DDBJ whole genome shotgun (WGS) entry which is preliminary data.</text>
</comment>
<gene>
    <name evidence="6" type="ORF">JIN84_18485</name>
</gene>
<evidence type="ECO:0000256" key="1">
    <source>
        <dbReference type="ARBA" id="ARBA00001947"/>
    </source>
</evidence>
<dbReference type="InterPro" id="IPR001279">
    <property type="entry name" value="Metallo-B-lactamas"/>
</dbReference>
<evidence type="ECO:0000259" key="5">
    <source>
        <dbReference type="SMART" id="SM00849"/>
    </source>
</evidence>
<dbReference type="AlphaFoldDB" id="A0A934VBT3"/>
<keyword evidence="4" id="KW-0862">Zinc</keyword>
<dbReference type="InterPro" id="IPR036866">
    <property type="entry name" value="RibonucZ/Hydroxyglut_hydro"/>
</dbReference>
<dbReference type="PANTHER" id="PTHR46233:SF3">
    <property type="entry name" value="HYDROXYACYLGLUTATHIONE HYDROLASE GLOC"/>
    <property type="match status" value="1"/>
</dbReference>
<reference evidence="6" key="1">
    <citation type="submission" date="2021-01" db="EMBL/GenBank/DDBJ databases">
        <title>Modified the classification status of verrucomicrobia.</title>
        <authorList>
            <person name="Feng X."/>
        </authorList>
    </citation>
    <scope>NUCLEOTIDE SEQUENCE</scope>
    <source>
        <strain evidence="6">JCM 18052</strain>
    </source>
</reference>
<dbReference type="PANTHER" id="PTHR46233">
    <property type="entry name" value="HYDROXYACYLGLUTATHIONE HYDROLASE GLOC"/>
    <property type="match status" value="1"/>
</dbReference>
<dbReference type="Gene3D" id="3.60.15.10">
    <property type="entry name" value="Ribonuclease Z/Hydroxyacylglutathione hydrolase-like"/>
    <property type="match status" value="1"/>
</dbReference>
<organism evidence="6 7">
    <name type="scientific">Luteolibacter yonseiensis</name>
    <dbReference type="NCBI Taxonomy" id="1144680"/>
    <lineage>
        <taxon>Bacteria</taxon>
        <taxon>Pseudomonadati</taxon>
        <taxon>Verrucomicrobiota</taxon>
        <taxon>Verrucomicrobiia</taxon>
        <taxon>Verrucomicrobiales</taxon>
        <taxon>Verrucomicrobiaceae</taxon>
        <taxon>Luteolibacter</taxon>
    </lineage>
</organism>
<feature type="domain" description="Metallo-beta-lactamase" evidence="5">
    <location>
        <begin position="12"/>
        <end position="185"/>
    </location>
</feature>
<evidence type="ECO:0000256" key="4">
    <source>
        <dbReference type="ARBA" id="ARBA00022833"/>
    </source>
</evidence>
<dbReference type="GO" id="GO:0016787">
    <property type="term" value="F:hydrolase activity"/>
    <property type="evidence" value="ECO:0007669"/>
    <property type="project" value="UniProtKB-KW"/>
</dbReference>
<dbReference type="RefSeq" id="WP_200352549.1">
    <property type="nucleotide sequence ID" value="NZ_BAABHZ010000001.1"/>
</dbReference>
<keyword evidence="7" id="KW-1185">Reference proteome</keyword>
<protein>
    <submittedName>
        <fullName evidence="6">MBL fold metallo-hydrolase</fullName>
    </submittedName>
</protein>
<proteinExistence type="predicted"/>
<dbReference type="InterPro" id="IPR051453">
    <property type="entry name" value="MBL_Glyoxalase_II"/>
</dbReference>
<name>A0A934VBT3_9BACT</name>
<evidence type="ECO:0000256" key="3">
    <source>
        <dbReference type="ARBA" id="ARBA00022801"/>
    </source>
</evidence>